<dbReference type="HOGENOM" id="CLU_141880_0_0_1"/>
<sequence>MTGNILYTQVLILILTALNAVVVIEEIHGNILRVVEKCRMLDGQCVPDPCLPLPRECVVSINNNSMSDEIWRCMARQSCCFWNAMHMDGLTGIAIFFHMLTTYNALLFQATSLVAQSSLQAELLAMEVAKFLNFAGSIFLTDNGTLADTTKKDFDKS</sequence>
<keyword evidence="1" id="KW-0812">Transmembrane</keyword>
<proteinExistence type="predicted"/>
<protein>
    <submittedName>
        <fullName evidence="2">Uncharacterized protein</fullName>
    </submittedName>
</protein>
<accession>A0A0D9YTV1</accession>
<evidence type="ECO:0000313" key="2">
    <source>
        <dbReference type="EnsemblPlants" id="OGLUM02G21330.1"/>
    </source>
</evidence>
<keyword evidence="1" id="KW-0472">Membrane</keyword>
<feature type="transmembrane region" description="Helical" evidence="1">
    <location>
        <begin position="6"/>
        <end position="24"/>
    </location>
</feature>
<dbReference type="EnsemblPlants" id="OGLUM02G21330.1">
    <property type="protein sequence ID" value="OGLUM02G21330.1"/>
    <property type="gene ID" value="OGLUM02G21330"/>
</dbReference>
<reference evidence="2" key="2">
    <citation type="submission" date="2018-05" db="EMBL/GenBank/DDBJ databases">
        <title>OgluRS3 (Oryza glumaepatula Reference Sequence Version 3).</title>
        <authorList>
            <person name="Zhang J."/>
            <person name="Kudrna D."/>
            <person name="Lee S."/>
            <person name="Talag J."/>
            <person name="Welchert J."/>
            <person name="Wing R.A."/>
        </authorList>
    </citation>
    <scope>NUCLEOTIDE SEQUENCE [LARGE SCALE GENOMIC DNA]</scope>
</reference>
<dbReference type="AlphaFoldDB" id="A0A0D9YTV1"/>
<dbReference type="Proteomes" id="UP000026961">
    <property type="component" value="Chromosome 2"/>
</dbReference>
<reference evidence="2" key="1">
    <citation type="submission" date="2015-04" db="UniProtKB">
        <authorList>
            <consortium name="EnsemblPlants"/>
        </authorList>
    </citation>
    <scope>IDENTIFICATION</scope>
</reference>
<organism evidence="2">
    <name type="scientific">Oryza glumipatula</name>
    <dbReference type="NCBI Taxonomy" id="40148"/>
    <lineage>
        <taxon>Eukaryota</taxon>
        <taxon>Viridiplantae</taxon>
        <taxon>Streptophyta</taxon>
        <taxon>Embryophyta</taxon>
        <taxon>Tracheophyta</taxon>
        <taxon>Spermatophyta</taxon>
        <taxon>Magnoliopsida</taxon>
        <taxon>Liliopsida</taxon>
        <taxon>Poales</taxon>
        <taxon>Poaceae</taxon>
        <taxon>BOP clade</taxon>
        <taxon>Oryzoideae</taxon>
        <taxon>Oryzeae</taxon>
        <taxon>Oryzinae</taxon>
        <taxon>Oryza</taxon>
    </lineage>
</organism>
<evidence type="ECO:0000256" key="1">
    <source>
        <dbReference type="SAM" id="Phobius"/>
    </source>
</evidence>
<dbReference type="Gramene" id="OGLUM02G21330.1">
    <property type="protein sequence ID" value="OGLUM02G21330.1"/>
    <property type="gene ID" value="OGLUM02G21330"/>
</dbReference>
<keyword evidence="1" id="KW-1133">Transmembrane helix</keyword>
<name>A0A0D9YTV1_9ORYZ</name>
<keyword evidence="3" id="KW-1185">Reference proteome</keyword>
<evidence type="ECO:0000313" key="3">
    <source>
        <dbReference type="Proteomes" id="UP000026961"/>
    </source>
</evidence>